<dbReference type="InterPro" id="IPR024923">
    <property type="entry name" value="PG_synth_SpoVB"/>
</dbReference>
<evidence type="ECO:0000313" key="8">
    <source>
        <dbReference type="Proteomes" id="UP000019681"/>
    </source>
</evidence>
<reference evidence="7 8" key="1">
    <citation type="journal article" date="2014" name="Genome Announc.">
        <title>Draft Genome Sequence of Fervidicella metallireducens Strain AeBT, an Iron-Reducing Thermoanaerobe from the Great Artesian Basin.</title>
        <authorList>
            <person name="Patel B.K."/>
        </authorList>
    </citation>
    <scope>NUCLEOTIDE SEQUENCE [LARGE SCALE GENOMIC DNA]</scope>
    <source>
        <strain evidence="7 8">AeB</strain>
    </source>
</reference>
<protein>
    <submittedName>
        <fullName evidence="7">Polysaccharide biosynthesis protein</fullName>
    </submittedName>
</protein>
<dbReference type="Proteomes" id="UP000019681">
    <property type="component" value="Unassembled WGS sequence"/>
</dbReference>
<dbReference type="PIRSF" id="PIRSF038958">
    <property type="entry name" value="PG_synth_SpoVB"/>
    <property type="match status" value="1"/>
</dbReference>
<feature type="transmembrane region" description="Helical" evidence="6">
    <location>
        <begin position="326"/>
        <end position="346"/>
    </location>
</feature>
<dbReference type="RefSeq" id="WP_035379249.1">
    <property type="nucleotide sequence ID" value="NZ_AZQP01000015.1"/>
</dbReference>
<dbReference type="OrthoDB" id="9775950at2"/>
<sequence>MVKESASRGFAILSIAGILSKILSVLYVPILQGIIGIDGYGIYQQTYEIFVFLYAVLNVGMQTAIAKYVSELSALGNNKAALRTFRLSRTILTLFGLILTGLLIISAKFISTASESPDIYIGLIYLAPAIAITSTLCAYRGYYQGKNLMTPLAVSQLLEQLFNVVVSLIFAKILMKYGVQYGSAGGTIGTSIGALLAVFYLMYFAGASGIYNYVKNTSECKKTISGKKIVKQLLIYGFPITLSAGLQNFGAVVDMFNVKSRLLYAGFSNYESNMLYGVLNFYKTLIYVPLIVIFALSTTVVPDVSQALVLGDRKAIKEKILSSLRISFIISIPAALGLSVLSYEIYKVLFGTDLGYKLMLYGSCVVVFMSIVKIQSTVLQSINEFYFVVFSLAVGIVLKIGSNFILVGNREININGAVVSGILCFLVPSILNHSKMCKTLKIKFSLFGLTIKPLISSIIMAAATLLIKYILFSMTGIIKMGRFVNIIPLMLTIACAGAVYLYSMIRIGGITKHDIESISPRLIKKLPSFMKKNLK</sequence>
<dbReference type="Pfam" id="PF01943">
    <property type="entry name" value="Polysacc_synt"/>
    <property type="match status" value="1"/>
</dbReference>
<evidence type="ECO:0000256" key="2">
    <source>
        <dbReference type="ARBA" id="ARBA00022475"/>
    </source>
</evidence>
<organism evidence="7 8">
    <name type="scientific">Fervidicella metallireducens AeB</name>
    <dbReference type="NCBI Taxonomy" id="1403537"/>
    <lineage>
        <taxon>Bacteria</taxon>
        <taxon>Bacillati</taxon>
        <taxon>Bacillota</taxon>
        <taxon>Clostridia</taxon>
        <taxon>Eubacteriales</taxon>
        <taxon>Clostridiaceae</taxon>
        <taxon>Fervidicella</taxon>
    </lineage>
</organism>
<feature type="transmembrane region" description="Helical" evidence="6">
    <location>
        <begin position="386"/>
        <end position="406"/>
    </location>
</feature>
<comment type="subcellular location">
    <subcellularLocation>
        <location evidence="1">Cell membrane</location>
        <topology evidence="1">Multi-pass membrane protein</topology>
    </subcellularLocation>
</comment>
<evidence type="ECO:0000256" key="4">
    <source>
        <dbReference type="ARBA" id="ARBA00022989"/>
    </source>
</evidence>
<accession>A0A017RVB8</accession>
<keyword evidence="4 6" id="KW-1133">Transmembrane helix</keyword>
<feature type="transmembrane region" description="Helical" evidence="6">
    <location>
        <begin position="358"/>
        <end position="374"/>
    </location>
</feature>
<feature type="transmembrane region" description="Helical" evidence="6">
    <location>
        <begin position="119"/>
        <end position="139"/>
    </location>
</feature>
<keyword evidence="2" id="KW-1003">Cell membrane</keyword>
<proteinExistence type="predicted"/>
<comment type="caution">
    <text evidence="7">The sequence shown here is derived from an EMBL/GenBank/DDBJ whole genome shotgun (WGS) entry which is preliminary data.</text>
</comment>
<evidence type="ECO:0000313" key="7">
    <source>
        <dbReference type="EMBL" id="EYE88718.1"/>
    </source>
</evidence>
<feature type="transmembrane region" description="Helical" evidence="6">
    <location>
        <begin position="412"/>
        <end position="432"/>
    </location>
</feature>
<dbReference type="InterPro" id="IPR050833">
    <property type="entry name" value="Poly_Biosynth_Transport"/>
</dbReference>
<dbReference type="InterPro" id="IPR002797">
    <property type="entry name" value="Polysacc_synth"/>
</dbReference>
<dbReference type="AlphaFoldDB" id="A0A017RVB8"/>
<feature type="transmembrane region" description="Helical" evidence="6">
    <location>
        <begin position="91"/>
        <end position="113"/>
    </location>
</feature>
<keyword evidence="8" id="KW-1185">Reference proteome</keyword>
<keyword evidence="5 6" id="KW-0472">Membrane</keyword>
<dbReference type="CDD" id="cd13124">
    <property type="entry name" value="MATE_SpoVB_like"/>
    <property type="match status" value="1"/>
</dbReference>
<evidence type="ECO:0000256" key="6">
    <source>
        <dbReference type="SAM" id="Phobius"/>
    </source>
</evidence>
<keyword evidence="3 6" id="KW-0812">Transmembrane</keyword>
<evidence type="ECO:0000256" key="5">
    <source>
        <dbReference type="ARBA" id="ARBA00023136"/>
    </source>
</evidence>
<dbReference type="STRING" id="1403537.Q428_06640"/>
<dbReference type="GO" id="GO:0005886">
    <property type="term" value="C:plasma membrane"/>
    <property type="evidence" value="ECO:0007669"/>
    <property type="project" value="UniProtKB-SubCell"/>
</dbReference>
<dbReference type="EMBL" id="AZQP01000015">
    <property type="protein sequence ID" value="EYE88718.1"/>
    <property type="molecule type" value="Genomic_DNA"/>
</dbReference>
<feature type="transmembrane region" description="Helical" evidence="6">
    <location>
        <begin position="444"/>
        <end position="471"/>
    </location>
</feature>
<feature type="transmembrane region" description="Helical" evidence="6">
    <location>
        <begin position="49"/>
        <end position="70"/>
    </location>
</feature>
<feature type="transmembrane region" description="Helical" evidence="6">
    <location>
        <begin position="233"/>
        <end position="253"/>
    </location>
</feature>
<feature type="transmembrane region" description="Helical" evidence="6">
    <location>
        <begin position="160"/>
        <end position="179"/>
    </location>
</feature>
<feature type="transmembrane region" description="Helical" evidence="6">
    <location>
        <begin position="483"/>
        <end position="502"/>
    </location>
</feature>
<feature type="transmembrane region" description="Helical" evidence="6">
    <location>
        <begin position="284"/>
        <end position="305"/>
    </location>
</feature>
<feature type="transmembrane region" description="Helical" evidence="6">
    <location>
        <begin position="191"/>
        <end position="213"/>
    </location>
</feature>
<dbReference type="PANTHER" id="PTHR30250:SF21">
    <property type="entry name" value="LIPID II FLIPPASE MURJ"/>
    <property type="match status" value="1"/>
</dbReference>
<feature type="transmembrane region" description="Helical" evidence="6">
    <location>
        <begin position="12"/>
        <end position="37"/>
    </location>
</feature>
<evidence type="ECO:0000256" key="3">
    <source>
        <dbReference type="ARBA" id="ARBA00022692"/>
    </source>
</evidence>
<dbReference type="PANTHER" id="PTHR30250">
    <property type="entry name" value="PST FAMILY PREDICTED COLANIC ACID TRANSPORTER"/>
    <property type="match status" value="1"/>
</dbReference>
<gene>
    <name evidence="7" type="ORF">Q428_06640</name>
</gene>
<evidence type="ECO:0000256" key="1">
    <source>
        <dbReference type="ARBA" id="ARBA00004651"/>
    </source>
</evidence>
<name>A0A017RVB8_9CLOT</name>